<dbReference type="InterPro" id="IPR017264">
    <property type="entry name" value="Ribosomal_mS37_fun"/>
</dbReference>
<evidence type="ECO:0000313" key="2">
    <source>
        <dbReference type="EMBL" id="PSC67858.1"/>
    </source>
</evidence>
<sequence length="403" mass="41353">MPPPPGLASLCRQASWDEAQVQLVETGAPPFDTGLQPPPPLEAPALRDGQADRAQQVAQLKAYLAELHARGASEAALVQLPAGFADLVERTAWAARSERAAERGWVVSGEVGAAAPPTAAAERPAGGGMVDPKLSAALAKVLQLDGALAVADHRAAAVEAEVRKLEQRDEAGEQQDSGGASEGMASAMARERRRLQRRDRLEQALQGDGEAGSRSRTSHSSGGAAAGEQADAAAGTALTQQQEALVEALLVRSDGEGEAAAPDPFAAVAAQLAVIDAQLAALSTPAGAEGSAAAAGGAFAAAGAALQGGAAASGDGDAEEADEEELDLEAAAASYHRRSRGNLECLDELNAFFGCMAKFTDVEDKCVAERRALTNCATAAARKGKGNSTLNYHLQRISRMIRR</sequence>
<evidence type="ECO:0000256" key="1">
    <source>
        <dbReference type="SAM" id="MobiDB-lite"/>
    </source>
</evidence>
<keyword evidence="3" id="KW-1185">Reference proteome</keyword>
<dbReference type="GO" id="GO:0032543">
    <property type="term" value="P:mitochondrial translation"/>
    <property type="evidence" value="ECO:0007669"/>
    <property type="project" value="InterPro"/>
</dbReference>
<dbReference type="STRING" id="554055.A0A2P6V195"/>
<dbReference type="AlphaFoldDB" id="A0A2P6V195"/>
<dbReference type="Proteomes" id="UP000239649">
    <property type="component" value="Unassembled WGS sequence"/>
</dbReference>
<feature type="region of interest" description="Disordered" evidence="1">
    <location>
        <begin position="166"/>
        <end position="238"/>
    </location>
</feature>
<dbReference type="GO" id="GO:0005739">
    <property type="term" value="C:mitochondrion"/>
    <property type="evidence" value="ECO:0007669"/>
    <property type="project" value="GOC"/>
</dbReference>
<name>A0A2P6V195_9CHLO</name>
<protein>
    <submittedName>
        <fullName evidence="2">Uncharacterized protein</fullName>
    </submittedName>
</protein>
<dbReference type="PANTHER" id="PTHR28066">
    <property type="entry name" value="37S RIBOSOMAL PROTEIN MRP10, MITOCHONDRIAL"/>
    <property type="match status" value="1"/>
</dbReference>
<dbReference type="OrthoDB" id="494426at2759"/>
<organism evidence="2 3">
    <name type="scientific">Micractinium conductrix</name>
    <dbReference type="NCBI Taxonomy" id="554055"/>
    <lineage>
        <taxon>Eukaryota</taxon>
        <taxon>Viridiplantae</taxon>
        <taxon>Chlorophyta</taxon>
        <taxon>core chlorophytes</taxon>
        <taxon>Trebouxiophyceae</taxon>
        <taxon>Chlorellales</taxon>
        <taxon>Chlorellaceae</taxon>
        <taxon>Chlorella clade</taxon>
        <taxon>Micractinium</taxon>
    </lineage>
</organism>
<feature type="compositionally biased region" description="Low complexity" evidence="1">
    <location>
        <begin position="222"/>
        <end position="238"/>
    </location>
</feature>
<evidence type="ECO:0000313" key="3">
    <source>
        <dbReference type="Proteomes" id="UP000239649"/>
    </source>
</evidence>
<feature type="compositionally biased region" description="Low complexity" evidence="1">
    <location>
        <begin position="177"/>
        <end position="188"/>
    </location>
</feature>
<proteinExistence type="predicted"/>
<accession>A0A2P6V195</accession>
<dbReference type="PANTHER" id="PTHR28066:SF1">
    <property type="entry name" value="SMALL RIBOSOMAL SUBUNIT PROTEIN MS37"/>
    <property type="match status" value="1"/>
</dbReference>
<comment type="caution">
    <text evidence="2">The sequence shown here is derived from an EMBL/GenBank/DDBJ whole genome shotgun (WGS) entry which is preliminary data.</text>
</comment>
<dbReference type="GO" id="GO:0003735">
    <property type="term" value="F:structural constituent of ribosome"/>
    <property type="evidence" value="ECO:0007669"/>
    <property type="project" value="InterPro"/>
</dbReference>
<dbReference type="EMBL" id="LHPF02000046">
    <property type="protein sequence ID" value="PSC67858.1"/>
    <property type="molecule type" value="Genomic_DNA"/>
</dbReference>
<reference evidence="2 3" key="1">
    <citation type="journal article" date="2018" name="Plant J.">
        <title>Genome sequences of Chlorella sorokiniana UTEX 1602 and Micractinium conductrix SAG 241.80: implications to maltose excretion by a green alga.</title>
        <authorList>
            <person name="Arriola M.B."/>
            <person name="Velmurugan N."/>
            <person name="Zhang Y."/>
            <person name="Plunkett M.H."/>
            <person name="Hondzo H."/>
            <person name="Barney B.M."/>
        </authorList>
    </citation>
    <scope>NUCLEOTIDE SEQUENCE [LARGE SCALE GENOMIC DNA]</scope>
    <source>
        <strain evidence="2 3">SAG 241.80</strain>
    </source>
</reference>
<feature type="region of interest" description="Disordered" evidence="1">
    <location>
        <begin position="25"/>
        <end position="50"/>
    </location>
</feature>
<gene>
    <name evidence="2" type="ORF">C2E20_8515</name>
</gene>